<dbReference type="Gene3D" id="1.20.1250.20">
    <property type="entry name" value="MFS general substrate transporter like domains"/>
    <property type="match status" value="1"/>
</dbReference>
<dbReference type="Pfam" id="PF07690">
    <property type="entry name" value="MFS_1"/>
    <property type="match status" value="1"/>
</dbReference>
<feature type="transmembrane region" description="Helical" evidence="6">
    <location>
        <begin position="418"/>
        <end position="439"/>
    </location>
</feature>
<feature type="transmembrane region" description="Helical" evidence="6">
    <location>
        <begin position="585"/>
        <end position="603"/>
    </location>
</feature>
<dbReference type="Gene3D" id="1.20.1720.10">
    <property type="entry name" value="Multidrug resistance protein D"/>
    <property type="match status" value="1"/>
</dbReference>
<dbReference type="PANTHER" id="PTHR23501:SF199">
    <property type="entry name" value="MFS EFFLUX TRANSPORTER INPD-RELATED"/>
    <property type="match status" value="1"/>
</dbReference>
<reference evidence="8" key="1">
    <citation type="submission" date="2020-04" db="EMBL/GenBank/DDBJ databases">
        <title>Draft genome resource of the tomato pathogen Pseudocercospora fuligena.</title>
        <authorList>
            <person name="Zaccaron A."/>
        </authorList>
    </citation>
    <scope>NUCLEOTIDE SEQUENCE</scope>
    <source>
        <strain evidence="8">PF001</strain>
    </source>
</reference>
<gene>
    <name evidence="8" type="ORF">HII31_01218</name>
</gene>
<dbReference type="GO" id="GO:0005886">
    <property type="term" value="C:plasma membrane"/>
    <property type="evidence" value="ECO:0007669"/>
    <property type="project" value="TreeGrafter"/>
</dbReference>
<accession>A0A8H6RV04</accession>
<dbReference type="SUPFAM" id="SSF103473">
    <property type="entry name" value="MFS general substrate transporter"/>
    <property type="match status" value="1"/>
</dbReference>
<feature type="domain" description="Major facilitator superfamily (MFS) profile" evidence="7">
    <location>
        <begin position="223"/>
        <end position="713"/>
    </location>
</feature>
<dbReference type="PRINTS" id="PR01036">
    <property type="entry name" value="TCRTETB"/>
</dbReference>
<evidence type="ECO:0000256" key="6">
    <source>
        <dbReference type="SAM" id="Phobius"/>
    </source>
</evidence>
<feature type="transmembrane region" description="Helical" evidence="6">
    <location>
        <begin position="555"/>
        <end position="573"/>
    </location>
</feature>
<dbReference type="GO" id="GO:0022857">
    <property type="term" value="F:transmembrane transporter activity"/>
    <property type="evidence" value="ECO:0007669"/>
    <property type="project" value="InterPro"/>
</dbReference>
<feature type="transmembrane region" description="Helical" evidence="6">
    <location>
        <begin position="451"/>
        <end position="471"/>
    </location>
</feature>
<name>A0A8H6RV04_9PEZI</name>
<feature type="transmembrane region" description="Helical" evidence="6">
    <location>
        <begin position="313"/>
        <end position="334"/>
    </location>
</feature>
<feature type="compositionally biased region" description="Basic and acidic residues" evidence="5">
    <location>
        <begin position="63"/>
        <end position="73"/>
    </location>
</feature>
<evidence type="ECO:0000256" key="4">
    <source>
        <dbReference type="ARBA" id="ARBA00023136"/>
    </source>
</evidence>
<dbReference type="AlphaFoldDB" id="A0A8H6RV04"/>
<feature type="transmembrane region" description="Helical" evidence="6">
    <location>
        <begin position="491"/>
        <end position="509"/>
    </location>
</feature>
<keyword evidence="3 6" id="KW-1133">Transmembrane helix</keyword>
<keyword evidence="9" id="KW-1185">Reference proteome</keyword>
<dbReference type="FunFam" id="1.20.1250.20:FF:000196">
    <property type="entry name" value="MFS toxin efflux pump (AflT)"/>
    <property type="match status" value="1"/>
</dbReference>
<evidence type="ECO:0000256" key="5">
    <source>
        <dbReference type="SAM" id="MobiDB-lite"/>
    </source>
</evidence>
<dbReference type="InterPro" id="IPR036259">
    <property type="entry name" value="MFS_trans_sf"/>
</dbReference>
<dbReference type="EMBL" id="JABCIY010000015">
    <property type="protein sequence ID" value="KAF7197408.1"/>
    <property type="molecule type" value="Genomic_DNA"/>
</dbReference>
<feature type="transmembrane region" description="Helical" evidence="6">
    <location>
        <begin position="686"/>
        <end position="708"/>
    </location>
</feature>
<dbReference type="OrthoDB" id="10021397at2759"/>
<comment type="subcellular location">
    <subcellularLocation>
        <location evidence="1">Membrane</location>
        <topology evidence="1">Multi-pass membrane protein</topology>
    </subcellularLocation>
</comment>
<dbReference type="FunFam" id="1.20.1720.10:FF:000012">
    <property type="entry name" value="MFS toxin efflux pump (AflT)"/>
    <property type="match status" value="1"/>
</dbReference>
<feature type="region of interest" description="Disordered" evidence="5">
    <location>
        <begin position="63"/>
        <end position="82"/>
    </location>
</feature>
<dbReference type="Proteomes" id="UP000660729">
    <property type="component" value="Unassembled WGS sequence"/>
</dbReference>
<evidence type="ECO:0000313" key="8">
    <source>
        <dbReference type="EMBL" id="KAF7197408.1"/>
    </source>
</evidence>
<evidence type="ECO:0000259" key="7">
    <source>
        <dbReference type="PROSITE" id="PS50850"/>
    </source>
</evidence>
<feature type="transmembrane region" description="Helical" evidence="6">
    <location>
        <begin position="529"/>
        <end position="548"/>
    </location>
</feature>
<feature type="transmembrane region" description="Helical" evidence="6">
    <location>
        <begin position="219"/>
        <end position="246"/>
    </location>
</feature>
<organism evidence="8 9">
    <name type="scientific">Pseudocercospora fuligena</name>
    <dbReference type="NCBI Taxonomy" id="685502"/>
    <lineage>
        <taxon>Eukaryota</taxon>
        <taxon>Fungi</taxon>
        <taxon>Dikarya</taxon>
        <taxon>Ascomycota</taxon>
        <taxon>Pezizomycotina</taxon>
        <taxon>Dothideomycetes</taxon>
        <taxon>Dothideomycetidae</taxon>
        <taxon>Mycosphaerellales</taxon>
        <taxon>Mycosphaerellaceae</taxon>
        <taxon>Pseudocercospora</taxon>
    </lineage>
</organism>
<feature type="transmembrane region" description="Helical" evidence="6">
    <location>
        <begin position="288"/>
        <end position="307"/>
    </location>
</feature>
<dbReference type="InterPro" id="IPR011701">
    <property type="entry name" value="MFS"/>
</dbReference>
<dbReference type="CDD" id="cd17502">
    <property type="entry name" value="MFS_Azr1_MDR_like"/>
    <property type="match status" value="1"/>
</dbReference>
<sequence length="723" mass="77971">MAACYPVGCSSVSVLRGETASIAANARYKCSAVIEELCSIMLGSQPNLSHSPKAVSINMSKEIEKSDDKRQDDISPVTPTDAADAEWPLRTSSPVFPDVEIPDLDISIINFDRRTPDSQAATLSGLKTSSPVSFQFDRYTPDSIAAAKRSRRSSITGSTDLSIGRFSFEGERFPFDGELRETLEKHVRESLFQPIPDAPHEDEGPPAEEEDVEYPKAMALVMIMIALCLAVFCMCLDMTIISTAIPRITDDFKALDDVGWYASSYMLTLSAFQLFFGKLYTFFSNKWIFLMALTWFEIGSAICGAATNSTCLIVGRAIAGFGSAGLFSGALLIIANSAPLAKRPTYIGIVGSMYGLSSVTGPLMGGAFTDKLSWRWCFYINLPIGAVTVLFIVLCYKESPRSRAQVLETSWKARAKQFDLEGLAIFLPMVICLLLAMQWGGSTYEWSDGRIIALLTLFAVLLVVFIGIQVWKKDNATVPLRVLRQRSIAAASWFAFTLGASFFVLTYYIPIWFQAIKGASPVKSGINNIPMVLAVVVSSTPAGVAVTYIGYYTPFAILSSILLAIGTGLLTTWETNTGSGKWIGYQVLCGLGVGFGFQQTMLAAQTCLPKEDVPIGTAIVVFFQTLGGALFVSAANNIFNNKLLSGIAGVVPGLSPQTILETGATALRNVIPDGYLPAVLEIYNDALVGTFYVATALGALSIVGSGALEWRSVKGQDVHAVAV</sequence>
<comment type="caution">
    <text evidence="8">The sequence shown here is derived from an EMBL/GenBank/DDBJ whole genome shotgun (WGS) entry which is preliminary data.</text>
</comment>
<protein>
    <submittedName>
        <fullName evidence="8">MFS-type efflux pump MFS1</fullName>
    </submittedName>
</protein>
<proteinExistence type="predicted"/>
<evidence type="ECO:0000313" key="9">
    <source>
        <dbReference type="Proteomes" id="UP000660729"/>
    </source>
</evidence>
<keyword evidence="4 6" id="KW-0472">Membrane</keyword>
<dbReference type="PANTHER" id="PTHR23501">
    <property type="entry name" value="MAJOR FACILITATOR SUPERFAMILY"/>
    <property type="match status" value="1"/>
</dbReference>
<evidence type="ECO:0000256" key="1">
    <source>
        <dbReference type="ARBA" id="ARBA00004141"/>
    </source>
</evidence>
<feature type="transmembrane region" description="Helical" evidence="6">
    <location>
        <begin position="615"/>
        <end position="635"/>
    </location>
</feature>
<feature type="transmembrane region" description="Helical" evidence="6">
    <location>
        <begin position="258"/>
        <end position="276"/>
    </location>
</feature>
<dbReference type="InterPro" id="IPR020846">
    <property type="entry name" value="MFS_dom"/>
</dbReference>
<evidence type="ECO:0000256" key="2">
    <source>
        <dbReference type="ARBA" id="ARBA00022692"/>
    </source>
</evidence>
<keyword evidence="2 6" id="KW-0812">Transmembrane</keyword>
<dbReference type="PROSITE" id="PS50850">
    <property type="entry name" value="MFS"/>
    <property type="match status" value="1"/>
</dbReference>
<feature type="transmembrane region" description="Helical" evidence="6">
    <location>
        <begin position="378"/>
        <end position="397"/>
    </location>
</feature>
<evidence type="ECO:0000256" key="3">
    <source>
        <dbReference type="ARBA" id="ARBA00022989"/>
    </source>
</evidence>